<accession>A0A552UVU0</accession>
<dbReference type="GO" id="GO:0016788">
    <property type="term" value="F:hydrolase activity, acting on ester bonds"/>
    <property type="evidence" value="ECO:0007669"/>
    <property type="project" value="UniProtKB-ARBA"/>
</dbReference>
<name>A0A552UVU0_9FLAO</name>
<dbReference type="AlphaFoldDB" id="A0A552UVU0"/>
<proteinExistence type="predicted"/>
<dbReference type="InterPro" id="IPR036514">
    <property type="entry name" value="SGNH_hydro_sf"/>
</dbReference>
<evidence type="ECO:0000313" key="1">
    <source>
        <dbReference type="EMBL" id="TRW22315.1"/>
    </source>
</evidence>
<sequence>MKKFLRNTAFFLLPLLALMYPLDYLLSKSLAKSGTAAEGEISVWTDIYEGNINANVAVYGSSRASMHFDTKILSDGLCTPTYNFGITGHNFWTQYYRHTQYLKHNKKPKYILLSMDPFSMIKKVPRDNISQFLPYSLFNNDMAAYTKGKKEFSAWDYYVPLVRYVGQYQSVGIALQNMTGKESAKPLRYKGYEARNEQWNSDFVKAQELLGSYKVTVDPEMRRLLHRFVAECQQQNIKLIFVNTPQYYESRKFTQNSDDVMQELKGFANRQVIPFLDYSDSPLCYNKAYFFNATHLNKTGAELFTKQLVSDLKKQHPGIANCK</sequence>
<dbReference type="SUPFAM" id="SSF52266">
    <property type="entry name" value="SGNH hydrolase"/>
    <property type="match status" value="1"/>
</dbReference>
<dbReference type="Proteomes" id="UP000320643">
    <property type="component" value="Unassembled WGS sequence"/>
</dbReference>
<reference evidence="1 2" key="1">
    <citation type="submission" date="2019-07" db="EMBL/GenBank/DDBJ databases">
        <title>Flavobacterium sp. nov., isolated from glacier ice.</title>
        <authorList>
            <person name="Liu Q."/>
            <person name="Xin Y.-H."/>
        </authorList>
    </citation>
    <scope>NUCLEOTIDE SEQUENCE [LARGE SCALE GENOMIC DNA]</scope>
    <source>
        <strain evidence="1 2">ZT4R6</strain>
    </source>
</reference>
<gene>
    <name evidence="1" type="ORF">FMM05_17570</name>
</gene>
<keyword evidence="2" id="KW-1185">Reference proteome</keyword>
<dbReference type="EMBL" id="VJVZ01000013">
    <property type="protein sequence ID" value="TRW22315.1"/>
    <property type="molecule type" value="Genomic_DNA"/>
</dbReference>
<evidence type="ECO:0000313" key="2">
    <source>
        <dbReference type="Proteomes" id="UP000320643"/>
    </source>
</evidence>
<dbReference type="OrthoDB" id="869432at2"/>
<dbReference type="RefSeq" id="WP_143374732.1">
    <property type="nucleotide sequence ID" value="NZ_VJVZ01000013.1"/>
</dbReference>
<comment type="caution">
    <text evidence="1">The sequence shown here is derived from an EMBL/GenBank/DDBJ whole genome shotgun (WGS) entry which is preliminary data.</text>
</comment>
<dbReference type="Gene3D" id="3.40.50.1110">
    <property type="entry name" value="SGNH hydrolase"/>
    <property type="match status" value="1"/>
</dbReference>
<protein>
    <recommendedName>
        <fullName evidence="3">SGNH/GDSL hydrolase family protein</fullName>
    </recommendedName>
</protein>
<organism evidence="1 2">
    <name type="scientific">Flavobacterium zepuense</name>
    <dbReference type="NCBI Taxonomy" id="2593302"/>
    <lineage>
        <taxon>Bacteria</taxon>
        <taxon>Pseudomonadati</taxon>
        <taxon>Bacteroidota</taxon>
        <taxon>Flavobacteriia</taxon>
        <taxon>Flavobacteriales</taxon>
        <taxon>Flavobacteriaceae</taxon>
        <taxon>Flavobacterium</taxon>
    </lineage>
</organism>
<evidence type="ECO:0008006" key="3">
    <source>
        <dbReference type="Google" id="ProtNLM"/>
    </source>
</evidence>